<accession>A0AAV7FAC5</accession>
<dbReference type="EMBL" id="JAINDJ010000002">
    <property type="protein sequence ID" value="KAG9457716.1"/>
    <property type="molecule type" value="Genomic_DNA"/>
</dbReference>
<reference evidence="1 2" key="1">
    <citation type="submission" date="2021-07" db="EMBL/GenBank/DDBJ databases">
        <title>The Aristolochia fimbriata genome: insights into angiosperm evolution, floral development and chemical biosynthesis.</title>
        <authorList>
            <person name="Jiao Y."/>
        </authorList>
    </citation>
    <scope>NUCLEOTIDE SEQUENCE [LARGE SCALE GENOMIC DNA]</scope>
    <source>
        <strain evidence="1">IBCAS-2021</strain>
        <tissue evidence="1">Leaf</tissue>
    </source>
</reference>
<name>A0AAV7FAC5_ARIFI</name>
<gene>
    <name evidence="1" type="ORF">H6P81_002224</name>
</gene>
<evidence type="ECO:0000313" key="2">
    <source>
        <dbReference type="Proteomes" id="UP000825729"/>
    </source>
</evidence>
<protein>
    <submittedName>
        <fullName evidence="1">Uncharacterized protein</fullName>
    </submittedName>
</protein>
<comment type="caution">
    <text evidence="1">The sequence shown here is derived from an EMBL/GenBank/DDBJ whole genome shotgun (WGS) entry which is preliminary data.</text>
</comment>
<keyword evidence="2" id="KW-1185">Reference proteome</keyword>
<evidence type="ECO:0000313" key="1">
    <source>
        <dbReference type="EMBL" id="KAG9457716.1"/>
    </source>
</evidence>
<organism evidence="1 2">
    <name type="scientific">Aristolochia fimbriata</name>
    <name type="common">White veined hardy Dutchman's pipe vine</name>
    <dbReference type="NCBI Taxonomy" id="158543"/>
    <lineage>
        <taxon>Eukaryota</taxon>
        <taxon>Viridiplantae</taxon>
        <taxon>Streptophyta</taxon>
        <taxon>Embryophyta</taxon>
        <taxon>Tracheophyta</taxon>
        <taxon>Spermatophyta</taxon>
        <taxon>Magnoliopsida</taxon>
        <taxon>Magnoliidae</taxon>
        <taxon>Piperales</taxon>
        <taxon>Aristolochiaceae</taxon>
        <taxon>Aristolochia</taxon>
    </lineage>
</organism>
<proteinExistence type="predicted"/>
<dbReference type="AlphaFoldDB" id="A0AAV7FAC5"/>
<sequence length="100" mass="10902">MVVPSSHDIPDTIQGLRHGREVQLEGATLTFLYRELAKVCRTRVVGIVGCLTLIQVECPTDECHKPWWKPGAIQDRVEPLAKLSGDSDGGCRACSMAEPG</sequence>
<dbReference type="Proteomes" id="UP000825729">
    <property type="component" value="Unassembled WGS sequence"/>
</dbReference>